<accession>A0ABP3FR70</accession>
<comment type="pathway">
    <text evidence="4">Amino-acid biosynthesis; L-leucine biosynthesis; L-leucine from 3-methyl-2-oxobutanoate: step 4/4.</text>
</comment>
<comment type="function">
    <text evidence="1">Acts on leucine, isoleucine and valine.</text>
</comment>
<dbReference type="Proteomes" id="UP001501787">
    <property type="component" value="Unassembled WGS sequence"/>
</dbReference>
<organism evidence="10 11">
    <name type="scientific">Psychrobacter aestuarii</name>
    <dbReference type="NCBI Taxonomy" id="556327"/>
    <lineage>
        <taxon>Bacteria</taxon>
        <taxon>Pseudomonadati</taxon>
        <taxon>Pseudomonadota</taxon>
        <taxon>Gammaproteobacteria</taxon>
        <taxon>Moraxellales</taxon>
        <taxon>Moraxellaceae</taxon>
        <taxon>Psychrobacter</taxon>
    </lineage>
</organism>
<comment type="catalytic activity">
    <reaction evidence="9">
        <text>L-leucine + 2-oxoglutarate = 4-methyl-2-oxopentanoate + L-glutamate</text>
        <dbReference type="Rhea" id="RHEA:18321"/>
        <dbReference type="ChEBI" id="CHEBI:16810"/>
        <dbReference type="ChEBI" id="CHEBI:17865"/>
        <dbReference type="ChEBI" id="CHEBI:29985"/>
        <dbReference type="ChEBI" id="CHEBI:57427"/>
        <dbReference type="EC" id="2.6.1.42"/>
    </reaction>
</comment>
<evidence type="ECO:0000256" key="4">
    <source>
        <dbReference type="ARBA" id="ARBA00005072"/>
    </source>
</evidence>
<comment type="pathway">
    <text evidence="3">Amino-acid biosynthesis; L-valine biosynthesis; L-valine from pyruvate: step 4/4.</text>
</comment>
<evidence type="ECO:0000256" key="2">
    <source>
        <dbReference type="ARBA" id="ARBA00004824"/>
    </source>
</evidence>
<evidence type="ECO:0000313" key="10">
    <source>
        <dbReference type="EMBL" id="GAA0323027.1"/>
    </source>
</evidence>
<dbReference type="Gene3D" id="3.30.470.10">
    <property type="match status" value="1"/>
</dbReference>
<dbReference type="Pfam" id="PF01063">
    <property type="entry name" value="Aminotran_4"/>
    <property type="match status" value="1"/>
</dbReference>
<evidence type="ECO:0000256" key="1">
    <source>
        <dbReference type="ARBA" id="ARBA00003109"/>
    </source>
</evidence>
<comment type="pathway">
    <text evidence="2">Amino-acid biosynthesis; L-isoleucine biosynthesis; L-isoleucine from 2-oxobutanoate: step 4/4.</text>
</comment>
<dbReference type="SUPFAM" id="SSF56752">
    <property type="entry name" value="D-aminoacid aminotransferase-like PLP-dependent enzymes"/>
    <property type="match status" value="1"/>
</dbReference>
<dbReference type="InterPro" id="IPR001544">
    <property type="entry name" value="Aminotrans_IV"/>
</dbReference>
<evidence type="ECO:0000256" key="9">
    <source>
        <dbReference type="ARBA" id="ARBA00049229"/>
    </source>
</evidence>
<dbReference type="InterPro" id="IPR036038">
    <property type="entry name" value="Aminotransferase-like"/>
</dbReference>
<dbReference type="InterPro" id="IPR050571">
    <property type="entry name" value="Class-IV_PLP-Dep_Aminotrnsfr"/>
</dbReference>
<protein>
    <recommendedName>
        <fullName evidence="6">branched-chain-amino-acid transaminase</fullName>
        <ecNumber evidence="6">2.6.1.42</ecNumber>
    </recommendedName>
</protein>
<comment type="similarity">
    <text evidence="5">Belongs to the class-IV pyridoxal-phosphate-dependent aminotransferase family.</text>
</comment>
<evidence type="ECO:0000256" key="5">
    <source>
        <dbReference type="ARBA" id="ARBA00009320"/>
    </source>
</evidence>
<keyword evidence="10" id="KW-0456">Lyase</keyword>
<dbReference type="EMBL" id="BAAAFR010000008">
    <property type="protein sequence ID" value="GAA0323027.1"/>
    <property type="molecule type" value="Genomic_DNA"/>
</dbReference>
<evidence type="ECO:0000256" key="7">
    <source>
        <dbReference type="ARBA" id="ARBA00048212"/>
    </source>
</evidence>
<dbReference type="EC" id="2.6.1.42" evidence="6"/>
<evidence type="ECO:0000313" key="11">
    <source>
        <dbReference type="Proteomes" id="UP001501787"/>
    </source>
</evidence>
<keyword evidence="11" id="KW-1185">Reference proteome</keyword>
<dbReference type="InterPro" id="IPR043131">
    <property type="entry name" value="BCAT-like_N"/>
</dbReference>
<proteinExistence type="inferred from homology"/>
<dbReference type="RefSeq" id="WP_201504622.1">
    <property type="nucleotide sequence ID" value="NZ_BAAAFR010000008.1"/>
</dbReference>
<reference evidence="11" key="1">
    <citation type="journal article" date="2019" name="Int. J. Syst. Evol. Microbiol.">
        <title>The Global Catalogue of Microorganisms (GCM) 10K type strain sequencing project: providing services to taxonomists for standard genome sequencing and annotation.</title>
        <authorList>
            <consortium name="The Broad Institute Genomics Platform"/>
            <consortium name="The Broad Institute Genome Sequencing Center for Infectious Disease"/>
            <person name="Wu L."/>
            <person name="Ma J."/>
        </authorList>
    </citation>
    <scope>NUCLEOTIDE SEQUENCE [LARGE SCALE GENOMIC DNA]</scope>
    <source>
        <strain evidence="11">JCM 16343</strain>
    </source>
</reference>
<evidence type="ECO:0000256" key="8">
    <source>
        <dbReference type="ARBA" id="ARBA00048798"/>
    </source>
</evidence>
<comment type="caution">
    <text evidence="10">The sequence shown here is derived from an EMBL/GenBank/DDBJ whole genome shotgun (WGS) entry which is preliminary data.</text>
</comment>
<dbReference type="PANTHER" id="PTHR42743:SF11">
    <property type="entry name" value="AMINODEOXYCHORISMATE LYASE"/>
    <property type="match status" value="1"/>
</dbReference>
<dbReference type="GO" id="GO:0016829">
    <property type="term" value="F:lyase activity"/>
    <property type="evidence" value="ECO:0007669"/>
    <property type="project" value="UniProtKB-KW"/>
</dbReference>
<comment type="catalytic activity">
    <reaction evidence="7">
        <text>L-valine + 2-oxoglutarate = 3-methyl-2-oxobutanoate + L-glutamate</text>
        <dbReference type="Rhea" id="RHEA:24813"/>
        <dbReference type="ChEBI" id="CHEBI:11851"/>
        <dbReference type="ChEBI" id="CHEBI:16810"/>
        <dbReference type="ChEBI" id="CHEBI:29985"/>
        <dbReference type="ChEBI" id="CHEBI:57762"/>
        <dbReference type="EC" id="2.6.1.42"/>
    </reaction>
</comment>
<evidence type="ECO:0000256" key="6">
    <source>
        <dbReference type="ARBA" id="ARBA00013053"/>
    </source>
</evidence>
<name>A0ABP3FR70_9GAMM</name>
<sequence length="304" mass="33062">MDIQRRRLDAHWHALYPSSAPIEAHEHFAMDNRGLAYGDGFFTTMAVQAGLIGWADYHRQRVQQHAAALSLQVATDALWQAIKAQAEQMGEGMLKLIITRAPQHARGYGVTPDAQGGAWQAWLKSMPHTLAHEGYQHLPNGQRVLKQAPCAAVCLRAQLACLPAPLAGLKSLNCLDNVLACAELERIKATDSRIGEALVSDVSGQWVEGSASNVFYQLQHHDAEQAEQWYTPPLTQSGVAGVMRQVIIDGYAKSAQPISMRALHDDDLPNLRALFFCNAVKGIIPISALHLRGGDVLGLASAAL</sequence>
<dbReference type="InterPro" id="IPR043132">
    <property type="entry name" value="BCAT-like_C"/>
</dbReference>
<gene>
    <name evidence="10" type="primary">pabC</name>
    <name evidence="10" type="ORF">GCM10009129_21060</name>
</gene>
<evidence type="ECO:0000256" key="3">
    <source>
        <dbReference type="ARBA" id="ARBA00004931"/>
    </source>
</evidence>
<dbReference type="Gene3D" id="3.20.10.10">
    <property type="entry name" value="D-amino Acid Aminotransferase, subunit A, domain 2"/>
    <property type="match status" value="1"/>
</dbReference>
<dbReference type="PANTHER" id="PTHR42743">
    <property type="entry name" value="AMINO-ACID AMINOTRANSFERASE"/>
    <property type="match status" value="1"/>
</dbReference>
<comment type="catalytic activity">
    <reaction evidence="8">
        <text>L-isoleucine + 2-oxoglutarate = (S)-3-methyl-2-oxopentanoate + L-glutamate</text>
        <dbReference type="Rhea" id="RHEA:24801"/>
        <dbReference type="ChEBI" id="CHEBI:16810"/>
        <dbReference type="ChEBI" id="CHEBI:29985"/>
        <dbReference type="ChEBI" id="CHEBI:35146"/>
        <dbReference type="ChEBI" id="CHEBI:58045"/>
        <dbReference type="EC" id="2.6.1.42"/>
    </reaction>
</comment>